<evidence type="ECO:0000256" key="1">
    <source>
        <dbReference type="ARBA" id="ARBA00022723"/>
    </source>
</evidence>
<dbReference type="FunFam" id="3.30.160.60:FF:000032">
    <property type="entry name" value="Krueppel-like factor 4"/>
    <property type="match status" value="1"/>
</dbReference>
<dbReference type="PANTHER" id="PTHR23235:SF120">
    <property type="entry name" value="KRUPPEL-LIKE FACTOR 15"/>
    <property type="match status" value="1"/>
</dbReference>
<feature type="domain" description="C2H2-type" evidence="9">
    <location>
        <begin position="327"/>
        <end position="346"/>
    </location>
</feature>
<protein>
    <submittedName>
        <fullName evidence="10">Krueppel-like factor 4</fullName>
    </submittedName>
</protein>
<dbReference type="InterPro" id="IPR013087">
    <property type="entry name" value="Znf_C2H2_type"/>
</dbReference>
<keyword evidence="5" id="KW-0805">Transcription regulation</keyword>
<dbReference type="GO" id="GO:0000978">
    <property type="term" value="F:RNA polymerase II cis-regulatory region sequence-specific DNA binding"/>
    <property type="evidence" value="ECO:0007669"/>
    <property type="project" value="TreeGrafter"/>
</dbReference>
<feature type="compositionally biased region" description="Polar residues" evidence="8">
    <location>
        <begin position="192"/>
        <end position="209"/>
    </location>
</feature>
<dbReference type="GO" id="GO:0000981">
    <property type="term" value="F:DNA-binding transcription factor activity, RNA polymerase II-specific"/>
    <property type="evidence" value="ECO:0007669"/>
    <property type="project" value="TreeGrafter"/>
</dbReference>
<dbReference type="PROSITE" id="PS50157">
    <property type="entry name" value="ZINC_FINGER_C2H2_2"/>
    <property type="match status" value="3"/>
</dbReference>
<evidence type="ECO:0000256" key="3">
    <source>
        <dbReference type="ARBA" id="ARBA00022771"/>
    </source>
</evidence>
<dbReference type="Pfam" id="PF00096">
    <property type="entry name" value="zf-C2H2"/>
    <property type="match status" value="3"/>
</dbReference>
<feature type="domain" description="C2H2-type" evidence="9">
    <location>
        <begin position="264"/>
        <end position="293"/>
    </location>
</feature>
<feature type="region of interest" description="Disordered" evidence="8">
    <location>
        <begin position="1"/>
        <end position="31"/>
    </location>
</feature>
<keyword evidence="1" id="KW-0479">Metal-binding</keyword>
<dbReference type="Proteomes" id="UP000078576">
    <property type="component" value="Unassembled WGS sequence"/>
</dbReference>
<dbReference type="AlphaFoldDB" id="A0A194V7Q1"/>
<feature type="compositionally biased region" description="Pro residues" evidence="8">
    <location>
        <begin position="131"/>
        <end position="144"/>
    </location>
</feature>
<dbReference type="SMART" id="SM00355">
    <property type="entry name" value="ZnF_C2H2"/>
    <property type="match status" value="3"/>
</dbReference>
<feature type="region of interest" description="Disordered" evidence="8">
    <location>
        <begin position="112"/>
        <end position="210"/>
    </location>
</feature>
<feature type="region of interest" description="Disordered" evidence="8">
    <location>
        <begin position="224"/>
        <end position="255"/>
    </location>
</feature>
<evidence type="ECO:0000313" key="11">
    <source>
        <dbReference type="Proteomes" id="UP000078576"/>
    </source>
</evidence>
<evidence type="ECO:0000259" key="9">
    <source>
        <dbReference type="PROSITE" id="PS50157"/>
    </source>
</evidence>
<keyword evidence="2" id="KW-0677">Repeat</keyword>
<evidence type="ECO:0000256" key="6">
    <source>
        <dbReference type="ARBA" id="ARBA00023163"/>
    </source>
</evidence>
<proteinExistence type="predicted"/>
<keyword evidence="3 7" id="KW-0863">Zinc-finger</keyword>
<dbReference type="Gene3D" id="3.30.160.60">
    <property type="entry name" value="Classic Zinc Finger"/>
    <property type="match status" value="3"/>
</dbReference>
<name>A0A194V7Q1_CYTMA</name>
<dbReference type="InterPro" id="IPR036236">
    <property type="entry name" value="Znf_C2H2_sf"/>
</dbReference>
<evidence type="ECO:0000256" key="7">
    <source>
        <dbReference type="PROSITE-ProRule" id="PRU00042"/>
    </source>
</evidence>
<keyword evidence="11" id="KW-1185">Reference proteome</keyword>
<keyword evidence="6" id="KW-0804">Transcription</keyword>
<feature type="compositionally biased region" description="Polar residues" evidence="8">
    <location>
        <begin position="174"/>
        <end position="183"/>
    </location>
</feature>
<sequence length="414" mass="46018">MDLIPPLTRSPASTPKTYCPSEASSSGYPSPGMVVEQHYRISSIYEPDPSCSMAPETSLPPLDAMIHPEWNPATVLHPALTTTSISNGLNAEYDPFAAYDSSLSGSYPHGLCASNPHTPSPALQVSQSPDPSLPRAPLTYPPVPTSSNPEDPRIKSEAPSDFEQYPSPRLANVSYPSDMSSAYPSLPPLPQSAAQSGSGYVSDSPSTHWTKPEHYPMEAEELYARPSSQSSTVLFGQETRRSSRTGSRSRRAPRKLTTKEEANFQCEVRGCGKLFSRSYNFKAHMETHDERREYHFPCQVDGCTKKFVRKTDFQRHHQSVHMKERNHKCDYCGRMFARKDTLRRHMDDGCAKRFDIGTLDLRPDSYDQQTSRSLSLLTPSNATLPPLEMPPLTNAFASSLRARDSSDVNSPWGR</sequence>
<keyword evidence="4" id="KW-0862">Zinc</keyword>
<evidence type="ECO:0000256" key="5">
    <source>
        <dbReference type="ARBA" id="ARBA00023015"/>
    </source>
</evidence>
<feature type="compositionally biased region" description="Polar residues" evidence="8">
    <location>
        <begin position="115"/>
        <end position="130"/>
    </location>
</feature>
<evidence type="ECO:0000256" key="4">
    <source>
        <dbReference type="ARBA" id="ARBA00022833"/>
    </source>
</evidence>
<evidence type="ECO:0000256" key="8">
    <source>
        <dbReference type="SAM" id="MobiDB-lite"/>
    </source>
</evidence>
<evidence type="ECO:0000256" key="2">
    <source>
        <dbReference type="ARBA" id="ARBA00022737"/>
    </source>
</evidence>
<dbReference type="OrthoDB" id="6910977at2759"/>
<dbReference type="SUPFAM" id="SSF57667">
    <property type="entry name" value="beta-beta-alpha zinc fingers"/>
    <property type="match status" value="2"/>
</dbReference>
<dbReference type="STRING" id="694573.A0A194V7Q1"/>
<organism evidence="10 11">
    <name type="scientific">Cytospora mali</name>
    <name type="common">Apple Valsa canker fungus</name>
    <name type="synonym">Valsa mali</name>
    <dbReference type="NCBI Taxonomy" id="578113"/>
    <lineage>
        <taxon>Eukaryota</taxon>
        <taxon>Fungi</taxon>
        <taxon>Dikarya</taxon>
        <taxon>Ascomycota</taxon>
        <taxon>Pezizomycotina</taxon>
        <taxon>Sordariomycetes</taxon>
        <taxon>Sordariomycetidae</taxon>
        <taxon>Diaporthales</taxon>
        <taxon>Cytosporaceae</taxon>
        <taxon>Cytospora</taxon>
    </lineage>
</organism>
<evidence type="ECO:0000313" key="10">
    <source>
        <dbReference type="EMBL" id="KUI59914.1"/>
    </source>
</evidence>
<dbReference type="EMBL" id="KN714739">
    <property type="protein sequence ID" value="KUI59914.1"/>
    <property type="molecule type" value="Genomic_DNA"/>
</dbReference>
<feature type="compositionally biased region" description="Polar residues" evidence="8">
    <location>
        <begin position="10"/>
        <end position="28"/>
    </location>
</feature>
<gene>
    <name evidence="10" type="ORF">VP1G_07167</name>
</gene>
<dbReference type="GO" id="GO:0008270">
    <property type="term" value="F:zinc ion binding"/>
    <property type="evidence" value="ECO:0007669"/>
    <property type="project" value="UniProtKB-KW"/>
</dbReference>
<reference evidence="11" key="1">
    <citation type="submission" date="2014-12" db="EMBL/GenBank/DDBJ databases">
        <title>Genome Sequence of Valsa Canker Pathogens Uncovers a Specific Adaption of Colonization on Woody Bark.</title>
        <authorList>
            <person name="Yin Z."/>
            <person name="Liu H."/>
            <person name="Gao X."/>
            <person name="Li Z."/>
            <person name="Song N."/>
            <person name="Ke X."/>
            <person name="Dai Q."/>
            <person name="Wu Y."/>
            <person name="Sun Y."/>
            <person name="Xu J.-R."/>
            <person name="Kang Z.K."/>
            <person name="Wang L."/>
            <person name="Huang L."/>
        </authorList>
    </citation>
    <scope>NUCLEOTIDE SEQUENCE [LARGE SCALE GENOMIC DNA]</scope>
    <source>
        <strain evidence="11">SXYL134</strain>
    </source>
</reference>
<dbReference type="PANTHER" id="PTHR23235">
    <property type="entry name" value="KRUEPPEL-LIKE TRANSCRIPTION FACTOR"/>
    <property type="match status" value="1"/>
</dbReference>
<feature type="domain" description="C2H2-type" evidence="9">
    <location>
        <begin position="296"/>
        <end position="326"/>
    </location>
</feature>
<accession>A0A194V7Q1</accession>
<dbReference type="PROSITE" id="PS00028">
    <property type="entry name" value="ZINC_FINGER_C2H2_1"/>
    <property type="match status" value="2"/>
</dbReference>